<dbReference type="EMBL" id="SMMG02000001">
    <property type="protein sequence ID" value="KAA3488429.1"/>
    <property type="molecule type" value="Genomic_DNA"/>
</dbReference>
<accession>A0A5B6X2F9</accession>
<name>A0A5B6X2F9_9ROSI</name>
<dbReference type="Proteomes" id="UP000325315">
    <property type="component" value="Unassembled WGS sequence"/>
</dbReference>
<sequence length="74" mass="8803">MIVRCKLRELNDCLMFRDRVCVPKDDELIRRILHKTHNGYLSWSGMKRDISEFVTKCLIYQQVKVEHQVPSGLL</sequence>
<organism evidence="1 2">
    <name type="scientific">Gossypium australe</name>
    <dbReference type="NCBI Taxonomy" id="47621"/>
    <lineage>
        <taxon>Eukaryota</taxon>
        <taxon>Viridiplantae</taxon>
        <taxon>Streptophyta</taxon>
        <taxon>Embryophyta</taxon>
        <taxon>Tracheophyta</taxon>
        <taxon>Spermatophyta</taxon>
        <taxon>Magnoliopsida</taxon>
        <taxon>eudicotyledons</taxon>
        <taxon>Gunneridae</taxon>
        <taxon>Pentapetalae</taxon>
        <taxon>rosids</taxon>
        <taxon>malvids</taxon>
        <taxon>Malvales</taxon>
        <taxon>Malvaceae</taxon>
        <taxon>Malvoideae</taxon>
        <taxon>Gossypium</taxon>
    </lineage>
</organism>
<proteinExistence type="predicted"/>
<gene>
    <name evidence="1" type="ORF">EPI10_032183</name>
</gene>
<evidence type="ECO:0000313" key="2">
    <source>
        <dbReference type="Proteomes" id="UP000325315"/>
    </source>
</evidence>
<dbReference type="AlphaFoldDB" id="A0A5B6X2F9"/>
<protein>
    <submittedName>
        <fullName evidence="1">Integrase</fullName>
    </submittedName>
</protein>
<evidence type="ECO:0000313" key="1">
    <source>
        <dbReference type="EMBL" id="KAA3488429.1"/>
    </source>
</evidence>
<comment type="caution">
    <text evidence="1">The sequence shown here is derived from an EMBL/GenBank/DDBJ whole genome shotgun (WGS) entry which is preliminary data.</text>
</comment>
<reference evidence="2" key="1">
    <citation type="journal article" date="2019" name="Plant Biotechnol. J.">
        <title>Genome sequencing of the Australian wild diploid species Gossypium australe highlights disease resistance and delayed gland morphogenesis.</title>
        <authorList>
            <person name="Cai Y."/>
            <person name="Cai X."/>
            <person name="Wang Q."/>
            <person name="Wang P."/>
            <person name="Zhang Y."/>
            <person name="Cai C."/>
            <person name="Xu Y."/>
            <person name="Wang K."/>
            <person name="Zhou Z."/>
            <person name="Wang C."/>
            <person name="Geng S."/>
            <person name="Li B."/>
            <person name="Dong Q."/>
            <person name="Hou Y."/>
            <person name="Wang H."/>
            <person name="Ai P."/>
            <person name="Liu Z."/>
            <person name="Yi F."/>
            <person name="Sun M."/>
            <person name="An G."/>
            <person name="Cheng J."/>
            <person name="Zhang Y."/>
            <person name="Shi Q."/>
            <person name="Xie Y."/>
            <person name="Shi X."/>
            <person name="Chang Y."/>
            <person name="Huang F."/>
            <person name="Chen Y."/>
            <person name="Hong S."/>
            <person name="Mi L."/>
            <person name="Sun Q."/>
            <person name="Zhang L."/>
            <person name="Zhou B."/>
            <person name="Peng R."/>
            <person name="Zhang X."/>
            <person name="Liu F."/>
        </authorList>
    </citation>
    <scope>NUCLEOTIDE SEQUENCE [LARGE SCALE GENOMIC DNA]</scope>
    <source>
        <strain evidence="2">cv. PA1801</strain>
    </source>
</reference>
<dbReference type="OrthoDB" id="1304586at2759"/>
<keyword evidence="2" id="KW-1185">Reference proteome</keyword>